<gene>
    <name evidence="1" type="ORF">PPNO1_LOCUS4044</name>
</gene>
<dbReference type="AlphaFoldDB" id="A0A9P1H1M8"/>
<protein>
    <submittedName>
        <fullName evidence="1">Uncharacterized protein</fullName>
    </submittedName>
</protein>
<dbReference type="OrthoDB" id="4834494at2759"/>
<keyword evidence="2" id="KW-1185">Reference proteome</keyword>
<organism evidence="1 2">
    <name type="scientific">Parascedosporium putredinis</name>
    <dbReference type="NCBI Taxonomy" id="1442378"/>
    <lineage>
        <taxon>Eukaryota</taxon>
        <taxon>Fungi</taxon>
        <taxon>Dikarya</taxon>
        <taxon>Ascomycota</taxon>
        <taxon>Pezizomycotina</taxon>
        <taxon>Sordariomycetes</taxon>
        <taxon>Hypocreomycetidae</taxon>
        <taxon>Microascales</taxon>
        <taxon>Microascaceae</taxon>
        <taxon>Parascedosporium</taxon>
    </lineage>
</organism>
<comment type="caution">
    <text evidence="1">The sequence shown here is derived from an EMBL/GenBank/DDBJ whole genome shotgun (WGS) entry which is preliminary data.</text>
</comment>
<dbReference type="Proteomes" id="UP000838763">
    <property type="component" value="Unassembled WGS sequence"/>
</dbReference>
<name>A0A9P1H1M8_9PEZI</name>
<evidence type="ECO:0000313" key="2">
    <source>
        <dbReference type="Proteomes" id="UP000838763"/>
    </source>
</evidence>
<dbReference type="EMBL" id="CALLCH030000011">
    <property type="protein sequence ID" value="CAI4214314.1"/>
    <property type="molecule type" value="Genomic_DNA"/>
</dbReference>
<proteinExistence type="predicted"/>
<accession>A0A9P1H1M8</accession>
<evidence type="ECO:0000313" key="1">
    <source>
        <dbReference type="EMBL" id="CAI4214314.1"/>
    </source>
</evidence>
<reference evidence="1" key="1">
    <citation type="submission" date="2022-11" db="EMBL/GenBank/DDBJ databases">
        <authorList>
            <person name="Scott C."/>
            <person name="Bruce N."/>
        </authorList>
    </citation>
    <scope>NUCLEOTIDE SEQUENCE</scope>
</reference>
<sequence length="226" mass="26302">MEPFNVTPELRALYQRAIENASSITDSERAEILRSQPPHIENPIIQEKFNLRSRQELIAKAKDNPESLTLEEADYLAPLDYPGHFMAEEDIELMYQARDAVTSPDEAAAIRNCWKIKDEDNLKESAKRRRRRELIRTMMKEPRARWVQKIVDAGLDQWGFVCFRTAYKAEKASDADWELFKGYYHEAGRGVSLLWRGLDELWPSHMSIFISDITLEGFQQPPSRTL</sequence>